<dbReference type="AlphaFoldDB" id="E6TU21"/>
<dbReference type="PANTHER" id="PTHR31157:SF1">
    <property type="entry name" value="SCP DOMAIN-CONTAINING PROTEIN"/>
    <property type="match status" value="1"/>
</dbReference>
<evidence type="ECO:0000259" key="3">
    <source>
        <dbReference type="Pfam" id="PF00188"/>
    </source>
</evidence>
<evidence type="ECO:0000313" key="4">
    <source>
        <dbReference type="EMBL" id="ADU32052.1"/>
    </source>
</evidence>
<dbReference type="InterPro" id="IPR014044">
    <property type="entry name" value="CAP_dom"/>
</dbReference>
<reference evidence="4 5" key="1">
    <citation type="submission" date="2010-12" db="EMBL/GenBank/DDBJ databases">
        <title>Complete sequence of Bacillus cellulosilyticus DSM 2522.</title>
        <authorList>
            <consortium name="US DOE Joint Genome Institute"/>
            <person name="Lucas S."/>
            <person name="Copeland A."/>
            <person name="Lapidus A."/>
            <person name="Cheng J.-F."/>
            <person name="Bruce D."/>
            <person name="Goodwin L."/>
            <person name="Pitluck S."/>
            <person name="Chertkov O."/>
            <person name="Detter J.C."/>
            <person name="Han C."/>
            <person name="Tapia R."/>
            <person name="Land M."/>
            <person name="Hauser L."/>
            <person name="Jeffries C."/>
            <person name="Kyrpides N."/>
            <person name="Ivanova N."/>
            <person name="Mikhailova N."/>
            <person name="Brumm P."/>
            <person name="Mead D."/>
            <person name="Woyke T."/>
        </authorList>
    </citation>
    <scope>NUCLEOTIDE SEQUENCE [LARGE SCALE GENOMIC DNA]</scope>
    <source>
        <strain evidence="5">ATCC 21833 / DSM 2522 / FERM P-1141 / JCM 9156 / N-4</strain>
    </source>
</reference>
<dbReference type="Gene3D" id="3.40.33.10">
    <property type="entry name" value="CAP"/>
    <property type="match status" value="1"/>
</dbReference>
<evidence type="ECO:0000256" key="2">
    <source>
        <dbReference type="SAM" id="Phobius"/>
    </source>
</evidence>
<sequence length="340" mass="38378" precursor="true">MNRIVETVQLFFSKVKRMDKKSIVATSLLILVLTIGSIYIASSLATQNEAVDASPDEHIEEDDETVEEIEELVDDLETAEADEEEDQKAERENEDDRDENKEEEADDEQLAKEDDSEEDVEETPIATKTPEQEESKQAPASTDSNSTSKEEPKQETEKKQPQQNNSKESTPSKEEPKKQEPKKEEPKKEEPKKEEPPKEEPKQDKTNGSIPSNHSVSSFEKEVLGLTNAERKKEGLSELKLHVNLSYVARQKSTDMIQVGYFAHNSPTYGSPFDMMTFYGISYRAAAENIAHGFSTPESVVNAWMNSPGHRTNIMNGNYTHLGVGYDANGHYWTQLFLSQ</sequence>
<feature type="compositionally biased region" description="Polar residues" evidence="1">
    <location>
        <begin position="206"/>
        <end position="218"/>
    </location>
</feature>
<feature type="region of interest" description="Disordered" evidence="1">
    <location>
        <begin position="52"/>
        <end position="219"/>
    </location>
</feature>
<evidence type="ECO:0000256" key="1">
    <source>
        <dbReference type="SAM" id="MobiDB-lite"/>
    </source>
</evidence>
<feature type="compositionally biased region" description="Basic and acidic residues" evidence="1">
    <location>
        <begin position="170"/>
        <end position="205"/>
    </location>
</feature>
<keyword evidence="2" id="KW-0472">Membrane</keyword>
<dbReference type="RefSeq" id="WP_013490383.1">
    <property type="nucleotide sequence ID" value="NC_014829.1"/>
</dbReference>
<organism evidence="4 5">
    <name type="scientific">Evansella cellulosilytica (strain ATCC 21833 / DSM 2522 / FERM P-1141 / JCM 9156 / N-4)</name>
    <name type="common">Bacillus cellulosilyticus</name>
    <dbReference type="NCBI Taxonomy" id="649639"/>
    <lineage>
        <taxon>Bacteria</taxon>
        <taxon>Bacillati</taxon>
        <taxon>Bacillota</taxon>
        <taxon>Bacilli</taxon>
        <taxon>Bacillales</taxon>
        <taxon>Bacillaceae</taxon>
        <taxon>Evansella</taxon>
    </lineage>
</organism>
<dbReference type="InterPro" id="IPR035940">
    <property type="entry name" value="CAP_sf"/>
</dbReference>
<feature type="domain" description="SCP" evidence="3">
    <location>
        <begin position="225"/>
        <end position="336"/>
    </location>
</feature>
<keyword evidence="2" id="KW-0812">Transmembrane</keyword>
<proteinExistence type="predicted"/>
<dbReference type="Pfam" id="PF00188">
    <property type="entry name" value="CAP"/>
    <property type="match status" value="1"/>
</dbReference>
<keyword evidence="2" id="KW-1133">Transmembrane helix</keyword>
<keyword evidence="5" id="KW-1185">Reference proteome</keyword>
<gene>
    <name evidence="4" type="ordered locus">Bcell_3813</name>
</gene>
<dbReference type="CDD" id="cd05379">
    <property type="entry name" value="CAP_bacterial"/>
    <property type="match status" value="1"/>
</dbReference>
<dbReference type="EMBL" id="CP002394">
    <property type="protein sequence ID" value="ADU32052.1"/>
    <property type="molecule type" value="Genomic_DNA"/>
</dbReference>
<dbReference type="Proteomes" id="UP000001401">
    <property type="component" value="Chromosome"/>
</dbReference>
<accession>E6TU21</accession>
<feature type="compositionally biased region" description="Acidic residues" evidence="1">
    <location>
        <begin position="58"/>
        <end position="122"/>
    </location>
</feature>
<dbReference type="KEGG" id="bco:Bcell_3813"/>
<protein>
    <submittedName>
        <fullName evidence="4">SCP-like extracellular</fullName>
    </submittedName>
</protein>
<feature type="compositionally biased region" description="Basic and acidic residues" evidence="1">
    <location>
        <begin position="148"/>
        <end position="160"/>
    </location>
</feature>
<evidence type="ECO:0000313" key="5">
    <source>
        <dbReference type="Proteomes" id="UP000001401"/>
    </source>
</evidence>
<dbReference type="SUPFAM" id="SSF55797">
    <property type="entry name" value="PR-1-like"/>
    <property type="match status" value="1"/>
</dbReference>
<name>E6TU21_EVAC2</name>
<feature type="transmembrane region" description="Helical" evidence="2">
    <location>
        <begin position="23"/>
        <end position="41"/>
    </location>
</feature>
<dbReference type="HOGENOM" id="CLU_048111_0_1_9"/>
<dbReference type="eggNOG" id="COG2340">
    <property type="taxonomic scope" value="Bacteria"/>
</dbReference>
<dbReference type="PANTHER" id="PTHR31157">
    <property type="entry name" value="SCP DOMAIN-CONTAINING PROTEIN"/>
    <property type="match status" value="1"/>
</dbReference>